<dbReference type="EMBL" id="JAAIKC010000009">
    <property type="protein sequence ID" value="NEW08556.1"/>
    <property type="molecule type" value="Genomic_DNA"/>
</dbReference>
<sequence>MTIVLLIVVLAGGLWYIKPTEVLDLNYKELEITNKILDIIKNRKLEVVLTEQDVNNMVKKQLAARQTLPNDVRIEGAKISVHGTMLEADVNIRWHDQVPVGAKMWFNLTWNNPNLQIEHVATQIKGFKLPNAWLQLAPFQIPIEQHLPKLIGVKTVVFEDRAIQIDLKLLK</sequence>
<dbReference type="RefSeq" id="WP_163951512.1">
    <property type="nucleotide sequence ID" value="NZ_JAAIKC010000009.1"/>
</dbReference>
<evidence type="ECO:0000313" key="1">
    <source>
        <dbReference type="EMBL" id="NEW08556.1"/>
    </source>
</evidence>
<comment type="caution">
    <text evidence="1">The sequence shown here is derived from an EMBL/GenBank/DDBJ whole genome shotgun (WGS) entry which is preliminary data.</text>
</comment>
<evidence type="ECO:0008006" key="2">
    <source>
        <dbReference type="Google" id="ProtNLM"/>
    </source>
</evidence>
<proteinExistence type="predicted"/>
<organism evidence="1">
    <name type="scientific">Paenibacillus sp. SYP-B3998</name>
    <dbReference type="NCBI Taxonomy" id="2678564"/>
    <lineage>
        <taxon>Bacteria</taxon>
        <taxon>Bacillati</taxon>
        <taxon>Bacillota</taxon>
        <taxon>Bacilli</taxon>
        <taxon>Bacillales</taxon>
        <taxon>Paenibacillaceae</taxon>
        <taxon>Paenibacillus</taxon>
    </lineage>
</organism>
<protein>
    <recommendedName>
        <fullName evidence="2">DUF2140 family protein</fullName>
    </recommendedName>
</protein>
<accession>A0A6G4A238</accession>
<gene>
    <name evidence="1" type="ORF">GK047_21385</name>
</gene>
<dbReference type="AlphaFoldDB" id="A0A6G4A238"/>
<reference evidence="1" key="1">
    <citation type="submission" date="2020-02" db="EMBL/GenBank/DDBJ databases">
        <authorList>
            <person name="Shen X.-R."/>
            <person name="Zhang Y.-X."/>
        </authorList>
    </citation>
    <scope>NUCLEOTIDE SEQUENCE</scope>
    <source>
        <strain evidence="1">SYP-B3998</strain>
    </source>
</reference>
<name>A0A6G4A238_9BACL</name>